<dbReference type="InterPro" id="IPR023214">
    <property type="entry name" value="HAD_sf"/>
</dbReference>
<dbReference type="SUPFAM" id="SSF56784">
    <property type="entry name" value="HAD-like"/>
    <property type="match status" value="1"/>
</dbReference>
<evidence type="ECO:0000313" key="2">
    <source>
        <dbReference type="Proteomes" id="UP001596473"/>
    </source>
</evidence>
<dbReference type="PANTHER" id="PTHR43434">
    <property type="entry name" value="PHOSPHOGLYCOLATE PHOSPHATASE"/>
    <property type="match status" value="1"/>
</dbReference>
<dbReference type="InterPro" id="IPR023198">
    <property type="entry name" value="PGP-like_dom2"/>
</dbReference>
<dbReference type="InterPro" id="IPR050155">
    <property type="entry name" value="HAD-like_hydrolase_sf"/>
</dbReference>
<sequence length="218" mass="24016">MPKQFDLLVFDWDGTLMDSTGTIARAIQSAFADVGLAVPTDIEARYVIGYGMQEAMQYLAPDAKPEQITEVVNIYRRHYLAQDQEVTLYDGVMESLPLFIEAGFQLAVATGKSRAGLDRVLASTGLGGFFKVTRTADEAFSKPHPAMLHYILDKCHIDASRALMIGDTTHDLQLAQNAGTQSVALTYGAHKLPELLTCKPLAHFDDFHALKDWILLNA</sequence>
<accession>A0ABW2QX43</accession>
<dbReference type="InterPro" id="IPR006439">
    <property type="entry name" value="HAD-SF_hydro_IA"/>
</dbReference>
<dbReference type="EMBL" id="JBHTBQ010000011">
    <property type="protein sequence ID" value="MFC7419649.1"/>
    <property type="molecule type" value="Genomic_DNA"/>
</dbReference>
<dbReference type="PANTHER" id="PTHR43434:SF24">
    <property type="entry name" value="HYDROLASE-RELATED"/>
    <property type="match status" value="1"/>
</dbReference>
<name>A0ABW2QX43_9NEIS</name>
<dbReference type="SFLD" id="SFLDG01135">
    <property type="entry name" value="C1.5.6:_HAD__Beta-PGM__Phospha"/>
    <property type="match status" value="1"/>
</dbReference>
<dbReference type="Gene3D" id="1.10.150.240">
    <property type="entry name" value="Putative phosphatase, domain 2"/>
    <property type="match status" value="1"/>
</dbReference>
<dbReference type="GO" id="GO:0016787">
    <property type="term" value="F:hydrolase activity"/>
    <property type="evidence" value="ECO:0007669"/>
    <property type="project" value="UniProtKB-KW"/>
</dbReference>
<dbReference type="Proteomes" id="UP001596473">
    <property type="component" value="Unassembled WGS sequence"/>
</dbReference>
<gene>
    <name evidence="1" type="ORF">ACFQNF_07115</name>
</gene>
<reference evidence="2" key="1">
    <citation type="journal article" date="2019" name="Int. J. Syst. Evol. Microbiol.">
        <title>The Global Catalogue of Microorganisms (GCM) 10K type strain sequencing project: providing services to taxonomists for standard genome sequencing and annotation.</title>
        <authorList>
            <consortium name="The Broad Institute Genomics Platform"/>
            <consortium name="The Broad Institute Genome Sequencing Center for Infectious Disease"/>
            <person name="Wu L."/>
            <person name="Ma J."/>
        </authorList>
    </citation>
    <scope>NUCLEOTIDE SEQUENCE [LARGE SCALE GENOMIC DNA]</scope>
    <source>
        <strain evidence="2">CCUG 62945</strain>
    </source>
</reference>
<organism evidence="1 2">
    <name type="scientific">Iodobacter arcticus</name>
    <dbReference type="NCBI Taxonomy" id="590593"/>
    <lineage>
        <taxon>Bacteria</taxon>
        <taxon>Pseudomonadati</taxon>
        <taxon>Pseudomonadota</taxon>
        <taxon>Betaproteobacteria</taxon>
        <taxon>Neisseriales</taxon>
        <taxon>Chitinibacteraceae</taxon>
        <taxon>Iodobacter</taxon>
    </lineage>
</organism>
<proteinExistence type="predicted"/>
<comment type="caution">
    <text evidence="1">The sequence shown here is derived from an EMBL/GenBank/DDBJ whole genome shotgun (WGS) entry which is preliminary data.</text>
</comment>
<evidence type="ECO:0000313" key="1">
    <source>
        <dbReference type="EMBL" id="MFC7419649.1"/>
    </source>
</evidence>
<protein>
    <submittedName>
        <fullName evidence="1">HAD-IA family hydrolase</fullName>
    </submittedName>
</protein>
<dbReference type="SFLD" id="SFLDG01129">
    <property type="entry name" value="C1.5:_HAD__Beta-PGM__Phosphata"/>
    <property type="match status" value="1"/>
</dbReference>
<keyword evidence="2" id="KW-1185">Reference proteome</keyword>
<dbReference type="InterPro" id="IPR036412">
    <property type="entry name" value="HAD-like_sf"/>
</dbReference>
<dbReference type="Gene3D" id="3.40.50.1000">
    <property type="entry name" value="HAD superfamily/HAD-like"/>
    <property type="match status" value="1"/>
</dbReference>
<dbReference type="InterPro" id="IPR041492">
    <property type="entry name" value="HAD_2"/>
</dbReference>
<dbReference type="RefSeq" id="WP_380187257.1">
    <property type="nucleotide sequence ID" value="NZ_JBHTBQ010000011.1"/>
</dbReference>
<keyword evidence="1" id="KW-0378">Hydrolase</keyword>
<dbReference type="NCBIfam" id="TIGR01549">
    <property type="entry name" value="HAD-SF-IA-v1"/>
    <property type="match status" value="1"/>
</dbReference>
<dbReference type="SFLD" id="SFLDS00003">
    <property type="entry name" value="Haloacid_Dehalogenase"/>
    <property type="match status" value="1"/>
</dbReference>
<dbReference type="Pfam" id="PF13419">
    <property type="entry name" value="HAD_2"/>
    <property type="match status" value="1"/>
</dbReference>